<dbReference type="CDD" id="cd23949">
    <property type="entry name" value="Niban-like"/>
    <property type="match status" value="1"/>
</dbReference>
<reference evidence="4" key="1">
    <citation type="submission" date="2025-08" db="UniProtKB">
        <authorList>
            <consortium name="RefSeq"/>
        </authorList>
    </citation>
    <scope>IDENTIFICATION</scope>
    <source>
        <tissue evidence="4">Blood</tissue>
    </source>
</reference>
<evidence type="ECO:0000313" key="3">
    <source>
        <dbReference type="Proteomes" id="UP001652662"/>
    </source>
</evidence>
<gene>
    <name evidence="4" type="primary">NIBAN3</name>
</gene>
<name>A0ABM4LSS9_EQUPR</name>
<dbReference type="Pfam" id="PF26086">
    <property type="entry name" value="Niban2"/>
    <property type="match status" value="1"/>
</dbReference>
<dbReference type="GeneID" id="103542130"/>
<sequence>MMGGRPSSPLDKRQQQHVTDRVDALLRSFLPCYRGQLAASVLRQVACELSPQEPAGCQLLRSKKLPRVREHRGPLVHLRGHPPQWQPVFCVLRGDGRLEWFSHREEYEDGGRPLGSTALTGYTVLTCQREYLRLLDTLCPDASGAHTQEEADPLLEMPVGCPLFLQHPFRRHLCFSAATREAQRAWRLALQGGIRLRGTVLQRSQAPAAWAFLEAVRLYRQHQGHFGDDDVTLGSDAEVLTAVLMRELLPALRAQTLPGLRGAGRTRAWAWTELLDAVHAAVLARASAGLRAFQPEKDELLAALERTIRPDVDQMLRLRARVAGRLRAEVQGPLESCLRGKVAVQLPRITRTLVSTVEAALVAVQTLLARGVDRLSRHLRGSSSGAQLRKEVYAFGEMPWDPELMQICYQEAEQSRRRLGRLVAPFGFLGTQSLVFGAQDLAQQLMADAVATFLQLADQCLTTALDCDQAARQLEKVRARVLKKFRSDSGSARSRRVRGWLLGIFLPFVLSQLEQRRRRELPAFEADVLAMGSPALTIEGIYEDVIRGVLSQRIDGELKKALGAADVSSTLDGCSEAPWDQVGAAPYLNLASSFPAESRAFTDSLCLPESSSFHWRLAVSPRNKPSSCFRSRFREGFPQCSSRLAFRGDMHSPWRWFPPILPWSGQPPPRE</sequence>
<comment type="similarity">
    <text evidence="1">Belongs to the Niban family.</text>
</comment>
<proteinExistence type="inferred from homology"/>
<protein>
    <submittedName>
        <fullName evidence="4">Protein Niban 3 isoform X4</fullName>
    </submittedName>
</protein>
<dbReference type="Gene3D" id="2.30.29.30">
    <property type="entry name" value="Pleckstrin-homology domain (PH domain)/Phosphotyrosine-binding domain (PTB)"/>
    <property type="match status" value="1"/>
</dbReference>
<organism evidence="3 4">
    <name type="scientific">Equus przewalskii</name>
    <name type="common">Przewalski's horse</name>
    <name type="synonym">Equus caballus przewalskii</name>
    <dbReference type="NCBI Taxonomy" id="9798"/>
    <lineage>
        <taxon>Eukaryota</taxon>
        <taxon>Metazoa</taxon>
        <taxon>Chordata</taxon>
        <taxon>Craniata</taxon>
        <taxon>Vertebrata</taxon>
        <taxon>Euteleostomi</taxon>
        <taxon>Mammalia</taxon>
        <taxon>Eutheria</taxon>
        <taxon>Laurasiatheria</taxon>
        <taxon>Perissodactyla</taxon>
        <taxon>Equidae</taxon>
        <taxon>Equus</taxon>
    </lineage>
</organism>
<dbReference type="InterPro" id="IPR059060">
    <property type="entry name" value="Niban_1/2/3_dom"/>
</dbReference>
<dbReference type="InterPro" id="IPR011993">
    <property type="entry name" value="PH-like_dom_sf"/>
</dbReference>
<dbReference type="PANTHER" id="PTHR14392">
    <property type="entry name" value="NIBAN FAMILY MEMBER"/>
    <property type="match status" value="1"/>
</dbReference>
<dbReference type="RefSeq" id="XP_070443490.1">
    <property type="nucleotide sequence ID" value="XM_070587389.1"/>
</dbReference>
<dbReference type="Pfam" id="PF26089">
    <property type="entry name" value="PH_Niban2"/>
    <property type="match status" value="1"/>
</dbReference>
<dbReference type="InterPro" id="IPR001849">
    <property type="entry name" value="PH_domain"/>
</dbReference>
<dbReference type="InterPro" id="IPR026088">
    <property type="entry name" value="Niban-like"/>
</dbReference>
<dbReference type="SMART" id="SM00233">
    <property type="entry name" value="PH"/>
    <property type="match status" value="1"/>
</dbReference>
<dbReference type="PANTHER" id="PTHR14392:SF4">
    <property type="entry name" value="PROTEIN NIBAN 3"/>
    <property type="match status" value="1"/>
</dbReference>
<evidence type="ECO:0000256" key="1">
    <source>
        <dbReference type="ARBA" id="ARBA00010251"/>
    </source>
</evidence>
<evidence type="ECO:0000313" key="4">
    <source>
        <dbReference type="RefSeq" id="XP_070443490.1"/>
    </source>
</evidence>
<keyword evidence="3" id="KW-1185">Reference proteome</keyword>
<evidence type="ECO:0000259" key="2">
    <source>
        <dbReference type="SMART" id="SM00233"/>
    </source>
</evidence>
<feature type="domain" description="PH" evidence="2">
    <location>
        <begin position="69"/>
        <end position="197"/>
    </location>
</feature>
<dbReference type="SUPFAM" id="SSF50729">
    <property type="entry name" value="PH domain-like"/>
    <property type="match status" value="1"/>
</dbReference>
<accession>A0ABM4LSS9</accession>
<dbReference type="Proteomes" id="UP001652662">
    <property type="component" value="Chromosome 20"/>
</dbReference>